<proteinExistence type="predicted"/>
<sequence>MKKLVVALLMTLAPATAMAESRFIDTKYWGLNIRLGIAVMNNVTEEKCNRADWDKFLGKARQMASTMKPTKATMEKMRKDGLDPTKPGAFLSFEFGVACFKDGALGIKFPLNGKAKHVYLHRAGRGWYRTP</sequence>
<evidence type="ECO:0000313" key="2">
    <source>
        <dbReference type="Proteomes" id="UP000616151"/>
    </source>
</evidence>
<accession>A0ACC5R1C1</accession>
<name>A0ACC5R1C1_9HYPH</name>
<dbReference type="Proteomes" id="UP000616151">
    <property type="component" value="Unassembled WGS sequence"/>
</dbReference>
<organism evidence="1 2">
    <name type="scientific">Taklimakanibacter albus</name>
    <dbReference type="NCBI Taxonomy" id="2800327"/>
    <lineage>
        <taxon>Bacteria</taxon>
        <taxon>Pseudomonadati</taxon>
        <taxon>Pseudomonadota</taxon>
        <taxon>Alphaproteobacteria</taxon>
        <taxon>Hyphomicrobiales</taxon>
        <taxon>Aestuariivirgaceae</taxon>
        <taxon>Taklimakanibacter</taxon>
    </lineage>
</organism>
<reference evidence="1" key="1">
    <citation type="submission" date="2021-01" db="EMBL/GenBank/DDBJ databases">
        <authorList>
            <person name="Sun Q."/>
        </authorList>
    </citation>
    <scope>NUCLEOTIDE SEQUENCE</scope>
    <source>
        <strain evidence="1">YIM B02566</strain>
    </source>
</reference>
<gene>
    <name evidence="1" type="ORF">JHL16_08525</name>
</gene>
<evidence type="ECO:0000313" key="1">
    <source>
        <dbReference type="EMBL" id="MBK1866392.1"/>
    </source>
</evidence>
<comment type="caution">
    <text evidence="1">The sequence shown here is derived from an EMBL/GenBank/DDBJ whole genome shotgun (WGS) entry which is preliminary data.</text>
</comment>
<keyword evidence="2" id="KW-1185">Reference proteome</keyword>
<dbReference type="EMBL" id="JAENHL010000006">
    <property type="protein sequence ID" value="MBK1866392.1"/>
    <property type="molecule type" value="Genomic_DNA"/>
</dbReference>
<protein>
    <submittedName>
        <fullName evidence="1">Uncharacterized protein</fullName>
    </submittedName>
</protein>